<dbReference type="InterPro" id="IPR004681">
    <property type="entry name" value="TRAP_DctM"/>
</dbReference>
<keyword evidence="6 7" id="KW-0472">Membrane</keyword>
<dbReference type="KEGG" id="bfz:BAU07_14055"/>
<dbReference type="PANTHER" id="PTHR33362:SF2">
    <property type="entry name" value="TRAP TRANSPORTER LARGE PERMEASE PROTEIN"/>
    <property type="match status" value="1"/>
</dbReference>
<dbReference type="GO" id="GO:0005886">
    <property type="term" value="C:plasma membrane"/>
    <property type="evidence" value="ECO:0007669"/>
    <property type="project" value="UniProtKB-SubCell"/>
</dbReference>
<comment type="function">
    <text evidence="7">Part of the tripartite ATP-independent periplasmic (TRAP) transport system.</text>
</comment>
<evidence type="ECO:0000256" key="6">
    <source>
        <dbReference type="ARBA" id="ARBA00023136"/>
    </source>
</evidence>
<keyword evidence="7" id="KW-0813">Transport</keyword>
<accession>A0A193GEN0</accession>
<evidence type="ECO:0000256" key="5">
    <source>
        <dbReference type="ARBA" id="ARBA00022989"/>
    </source>
</evidence>
<dbReference type="EMBL" id="CP016172">
    <property type="protein sequence ID" value="ANN78063.1"/>
    <property type="molecule type" value="Genomic_DNA"/>
</dbReference>
<dbReference type="STRING" id="463014.BAU07_14055"/>
<keyword evidence="10" id="KW-1185">Reference proteome</keyword>
<protein>
    <recommendedName>
        <fullName evidence="7">TRAP transporter large permease protein</fullName>
    </recommendedName>
</protein>
<evidence type="ECO:0000256" key="3">
    <source>
        <dbReference type="ARBA" id="ARBA00022519"/>
    </source>
</evidence>
<evidence type="ECO:0000256" key="1">
    <source>
        <dbReference type="ARBA" id="ARBA00004429"/>
    </source>
</evidence>
<dbReference type="Proteomes" id="UP000091926">
    <property type="component" value="Chromosome"/>
</dbReference>
<organism evidence="9 10">
    <name type="scientific">Bordetella flabilis</name>
    <dbReference type="NCBI Taxonomy" id="463014"/>
    <lineage>
        <taxon>Bacteria</taxon>
        <taxon>Pseudomonadati</taxon>
        <taxon>Pseudomonadota</taxon>
        <taxon>Betaproteobacteria</taxon>
        <taxon>Burkholderiales</taxon>
        <taxon>Alcaligenaceae</taxon>
        <taxon>Bordetella</taxon>
    </lineage>
</organism>
<evidence type="ECO:0000313" key="10">
    <source>
        <dbReference type="Proteomes" id="UP000091926"/>
    </source>
</evidence>
<evidence type="ECO:0000256" key="7">
    <source>
        <dbReference type="RuleBase" id="RU369079"/>
    </source>
</evidence>
<dbReference type="GO" id="GO:0022857">
    <property type="term" value="F:transmembrane transporter activity"/>
    <property type="evidence" value="ECO:0007669"/>
    <property type="project" value="UniProtKB-UniRule"/>
</dbReference>
<feature type="transmembrane region" description="Helical" evidence="7">
    <location>
        <begin position="396"/>
        <end position="420"/>
    </location>
</feature>
<keyword evidence="4 7" id="KW-0812">Transmembrane</keyword>
<comment type="caution">
    <text evidence="7">Lacks conserved residue(s) required for the propagation of feature annotation.</text>
</comment>
<feature type="transmembrane region" description="Helical" evidence="7">
    <location>
        <begin position="47"/>
        <end position="69"/>
    </location>
</feature>
<gene>
    <name evidence="9" type="ORF">BAU07_14055</name>
</gene>
<dbReference type="NCBIfam" id="TIGR00786">
    <property type="entry name" value="dctM"/>
    <property type="match status" value="1"/>
</dbReference>
<feature type="transmembrane region" description="Helical" evidence="7">
    <location>
        <begin position="133"/>
        <end position="160"/>
    </location>
</feature>
<feature type="transmembrane region" description="Helical" evidence="7">
    <location>
        <begin position="268"/>
        <end position="292"/>
    </location>
</feature>
<name>A0A193GEN0_9BORD</name>
<feature type="transmembrane region" description="Helical" evidence="7">
    <location>
        <begin position="358"/>
        <end position="384"/>
    </location>
</feature>
<dbReference type="Pfam" id="PF06808">
    <property type="entry name" value="DctM"/>
    <property type="match status" value="1"/>
</dbReference>
<dbReference type="RefSeq" id="WP_066658814.1">
    <property type="nucleotide sequence ID" value="NZ_CBCSCL010000001.1"/>
</dbReference>
<dbReference type="OrthoDB" id="9777699at2"/>
<comment type="subunit">
    <text evidence="7">The complex comprises the extracytoplasmic solute receptor protein and the two transmembrane proteins.</text>
</comment>
<feature type="transmembrane region" description="Helical" evidence="7">
    <location>
        <begin position="312"/>
        <end position="329"/>
    </location>
</feature>
<evidence type="ECO:0000256" key="4">
    <source>
        <dbReference type="ARBA" id="ARBA00022692"/>
    </source>
</evidence>
<keyword evidence="5 7" id="KW-1133">Transmembrane helix</keyword>
<proteinExistence type="inferred from homology"/>
<feature type="transmembrane region" description="Helical" evidence="7">
    <location>
        <begin position="166"/>
        <end position="192"/>
    </location>
</feature>
<feature type="transmembrane region" description="Helical" evidence="7">
    <location>
        <begin position="213"/>
        <end position="234"/>
    </location>
</feature>
<evidence type="ECO:0000313" key="9">
    <source>
        <dbReference type="EMBL" id="ANN78063.1"/>
    </source>
</evidence>
<evidence type="ECO:0000259" key="8">
    <source>
        <dbReference type="Pfam" id="PF06808"/>
    </source>
</evidence>
<comment type="subcellular location">
    <subcellularLocation>
        <location evidence="1 7">Cell inner membrane</location>
        <topology evidence="1 7">Multi-pass membrane protein</topology>
    </subcellularLocation>
</comment>
<feature type="transmembrane region" description="Helical" evidence="7">
    <location>
        <begin position="334"/>
        <end position="352"/>
    </location>
</feature>
<evidence type="ECO:0000256" key="2">
    <source>
        <dbReference type="ARBA" id="ARBA00022475"/>
    </source>
</evidence>
<dbReference type="PANTHER" id="PTHR33362">
    <property type="entry name" value="SIALIC ACID TRAP TRANSPORTER PERMEASE PROTEIN SIAT-RELATED"/>
    <property type="match status" value="1"/>
</dbReference>
<reference evidence="9 10" key="1">
    <citation type="submission" date="2016-06" db="EMBL/GenBank/DDBJ databases">
        <title>Complete genome sequences of Bordetella bronchialis and Bordetella flabilis.</title>
        <authorList>
            <person name="LiPuma J.J."/>
            <person name="Spilker T."/>
        </authorList>
    </citation>
    <scope>NUCLEOTIDE SEQUENCE [LARGE SCALE GENOMIC DNA]</scope>
    <source>
        <strain evidence="9 10">AU10664</strain>
    </source>
</reference>
<dbReference type="AlphaFoldDB" id="A0A193GEN0"/>
<feature type="transmembrane region" description="Helical" evidence="7">
    <location>
        <begin position="240"/>
        <end position="256"/>
    </location>
</feature>
<dbReference type="InterPro" id="IPR010656">
    <property type="entry name" value="DctM"/>
</dbReference>
<feature type="domain" description="TRAP C4-dicarboxylate transport system permease DctM subunit" evidence="8">
    <location>
        <begin position="7"/>
        <end position="415"/>
    </location>
</feature>
<keyword evidence="2" id="KW-1003">Cell membrane</keyword>
<keyword evidence="3 7" id="KW-0997">Cell inner membrane</keyword>
<comment type="similarity">
    <text evidence="7">Belongs to the TRAP transporter large permease family.</text>
</comment>
<dbReference type="PIRSF" id="PIRSF006066">
    <property type="entry name" value="HI0050"/>
    <property type="match status" value="1"/>
</dbReference>
<sequence>MIFWSMLATFVVFAMIGMPLAYALGVAGLCGVLVGGFPPLQLAGKMVYALDSFPLMAIPLFMLAGQLMLRGGLMDRIIDLANAVVGRVPGGLGHVTVASAMGLSSVSGSSVADATALGGTLGPSLTKAYSAPFGAALVASASNLGPILPPSIGMIVYAVAAGKVSVGALFLSGILPGIAMGLGGMLLCTIIARRRGYPATGDAFSVGRVLRELCRSWLVFLMPVIVIGGIVAGAFTSTEGAAIAVAYATLVGFFVTRKLKLSDLPVSLLNAAIVTAIVGALIAFASQVTYLMTAEMVGVTIGEWLSQVTENPLMFTFIVMLILILVGMVMEANAAYLMLVPIIAPIATSYGIDPVYFGFLFVMNITIGGITPPVGVLLIVTSGIWRIKVAQIIREIWPFILLQYGLLFLIMLFPDFVLFLPRLAGY</sequence>